<sequence>MRGRIDDGALFCSNCGAKVEPAQENEKTPRSERKPAGDAPQEAITQGSSEQESGNEADTAHTDAIPEQNDGEAAVAQGEADGTRMQTLPAEFADFQETEAPTTVIQTPAPPAMVAAGVGGTEAAAPAATVERHKSHGFKIAAFVIAAALLIGAGGFGGYQYYSSHSRPQALARYDDSLNKLTEARKGLSAAIKSADRSAGKVSKSQVTDASTISSYHQSMSAATGMQTTKPRLIKNTNVADAQELNEAAASNTESASRCTDAAAGLTKAAQAVTDSKSTADKALSEVEKAVAAAERQKTENDKLSGPPQLNLEAIARGDYSSMEGTWTNPAGAWMTISDGKLSPQTPVDGTNPPYQLHECQPGQDDCIMRSMPSTQHQLAQDGAIANHHGSYPDTHYLLLVVQKGAKLYNTAYYEPLVSDDPTEQSRDRIIATTDWSQGAGAACPDANCAYYRSGDDHKLSKADENKLKQKISTAQTAVDGLDDSWAKDAKAGFQCRLDVAGGANKTCTVSGSEQASDADGDPSDTAEPEASHPPTSSGVADTQAIRNGDFSSIAGHWCNAENDYHRQRRLLYARTQPSVRQTDVLLQQQLGG</sequence>
<feature type="transmembrane region" description="Helical" evidence="2">
    <location>
        <begin position="140"/>
        <end position="162"/>
    </location>
</feature>
<evidence type="ECO:0000313" key="5">
    <source>
        <dbReference type="Proteomes" id="UP000029015"/>
    </source>
</evidence>
<evidence type="ECO:0000256" key="2">
    <source>
        <dbReference type="SAM" id="Phobius"/>
    </source>
</evidence>
<evidence type="ECO:0000313" key="4">
    <source>
        <dbReference type="EMBL" id="KFI39834.1"/>
    </source>
</evidence>
<keyword evidence="2" id="KW-1133">Transmembrane helix</keyword>
<feature type="domain" description="DUF6287" evidence="3">
    <location>
        <begin position="309"/>
        <end position="339"/>
    </location>
</feature>
<gene>
    <name evidence="4" type="ORF">BACT_0535</name>
</gene>
<dbReference type="KEGG" id="bact:AB656_01275"/>
<accession>A0A086YZY4</accession>
<evidence type="ECO:0000259" key="3">
    <source>
        <dbReference type="Pfam" id="PF19804"/>
    </source>
</evidence>
<keyword evidence="5" id="KW-1185">Reference proteome</keyword>
<dbReference type="Pfam" id="PF19804">
    <property type="entry name" value="DUF6287"/>
    <property type="match status" value="1"/>
</dbReference>
<feature type="compositionally biased region" description="Acidic residues" evidence="1">
    <location>
        <begin position="517"/>
        <end position="528"/>
    </location>
</feature>
<organism evidence="4 5">
    <name type="scientific">Bifidobacterium actinocoloniiforme DSM 22766</name>
    <dbReference type="NCBI Taxonomy" id="1437605"/>
    <lineage>
        <taxon>Bacteria</taxon>
        <taxon>Bacillati</taxon>
        <taxon>Actinomycetota</taxon>
        <taxon>Actinomycetes</taxon>
        <taxon>Bifidobacteriales</taxon>
        <taxon>Bifidobacteriaceae</taxon>
        <taxon>Bifidobacterium</taxon>
    </lineage>
</organism>
<dbReference type="InterPro" id="IPR046254">
    <property type="entry name" value="DUF6287"/>
</dbReference>
<feature type="region of interest" description="Disordered" evidence="1">
    <location>
        <begin position="509"/>
        <end position="543"/>
    </location>
</feature>
<feature type="compositionally biased region" description="Basic and acidic residues" evidence="1">
    <location>
        <begin position="24"/>
        <end position="36"/>
    </location>
</feature>
<dbReference type="PATRIC" id="fig|1437605.7.peg.265"/>
<evidence type="ECO:0000256" key="1">
    <source>
        <dbReference type="SAM" id="MobiDB-lite"/>
    </source>
</evidence>
<reference evidence="4 5" key="1">
    <citation type="submission" date="2014-03" db="EMBL/GenBank/DDBJ databases">
        <title>Genomics of Bifidobacteria.</title>
        <authorList>
            <person name="Ventura M."/>
            <person name="Milani C."/>
            <person name="Lugli G.A."/>
        </authorList>
    </citation>
    <scope>NUCLEOTIDE SEQUENCE [LARGE SCALE GENOMIC DNA]</scope>
    <source>
        <strain evidence="4 5">DSM 22766</strain>
    </source>
</reference>
<dbReference type="STRING" id="1437605.AB656_01275"/>
<comment type="caution">
    <text evidence="4">The sequence shown here is derived from an EMBL/GenBank/DDBJ whole genome shotgun (WGS) entry which is preliminary data.</text>
</comment>
<keyword evidence="2" id="KW-0812">Transmembrane</keyword>
<name>A0A086YZY4_9BIFI</name>
<feature type="compositionally biased region" description="Polar residues" evidence="1">
    <location>
        <begin position="43"/>
        <end position="56"/>
    </location>
</feature>
<proteinExistence type="predicted"/>
<keyword evidence="2" id="KW-0472">Membrane</keyword>
<dbReference type="EMBL" id="JGYK01000001">
    <property type="protein sequence ID" value="KFI39834.1"/>
    <property type="molecule type" value="Genomic_DNA"/>
</dbReference>
<dbReference type="AlphaFoldDB" id="A0A086YZY4"/>
<dbReference type="Proteomes" id="UP000029015">
    <property type="component" value="Unassembled WGS sequence"/>
</dbReference>
<feature type="region of interest" description="Disordered" evidence="1">
    <location>
        <begin position="1"/>
        <end position="80"/>
    </location>
</feature>
<protein>
    <recommendedName>
        <fullName evidence="3">DUF6287 domain-containing protein</fullName>
    </recommendedName>
</protein>